<keyword evidence="1" id="KW-0812">Transmembrane</keyword>
<keyword evidence="1" id="KW-1133">Transmembrane helix</keyword>
<organism evidence="2 3">
    <name type="scientific">Eumeta variegata</name>
    <name type="common">Bagworm moth</name>
    <name type="synonym">Eumeta japonica</name>
    <dbReference type="NCBI Taxonomy" id="151549"/>
    <lineage>
        <taxon>Eukaryota</taxon>
        <taxon>Metazoa</taxon>
        <taxon>Ecdysozoa</taxon>
        <taxon>Arthropoda</taxon>
        <taxon>Hexapoda</taxon>
        <taxon>Insecta</taxon>
        <taxon>Pterygota</taxon>
        <taxon>Neoptera</taxon>
        <taxon>Endopterygota</taxon>
        <taxon>Lepidoptera</taxon>
        <taxon>Glossata</taxon>
        <taxon>Ditrysia</taxon>
        <taxon>Tineoidea</taxon>
        <taxon>Psychidae</taxon>
        <taxon>Oiketicinae</taxon>
        <taxon>Eumeta</taxon>
    </lineage>
</organism>
<dbReference type="AlphaFoldDB" id="A0A4C1Y8M4"/>
<evidence type="ECO:0000313" key="3">
    <source>
        <dbReference type="Proteomes" id="UP000299102"/>
    </source>
</evidence>
<gene>
    <name evidence="2" type="ORF">EVAR_24864_1</name>
</gene>
<dbReference type="Proteomes" id="UP000299102">
    <property type="component" value="Unassembled WGS sequence"/>
</dbReference>
<protein>
    <submittedName>
        <fullName evidence="2">Uncharacterized protein</fullName>
    </submittedName>
</protein>
<accession>A0A4C1Y8M4</accession>
<evidence type="ECO:0000313" key="2">
    <source>
        <dbReference type="EMBL" id="GBP72296.1"/>
    </source>
</evidence>
<keyword evidence="1" id="KW-0472">Membrane</keyword>
<proteinExistence type="predicted"/>
<name>A0A4C1Y8M4_EUMVA</name>
<dbReference type="EMBL" id="BGZK01001140">
    <property type="protein sequence ID" value="GBP72296.1"/>
    <property type="molecule type" value="Genomic_DNA"/>
</dbReference>
<evidence type="ECO:0000256" key="1">
    <source>
        <dbReference type="SAM" id="Phobius"/>
    </source>
</evidence>
<comment type="caution">
    <text evidence="2">The sequence shown here is derived from an EMBL/GenBank/DDBJ whole genome shotgun (WGS) entry which is preliminary data.</text>
</comment>
<sequence>MTTREVPDRKYCDSDYKATRRNVAARGRRGRAPRASAAYVFINHLSAPGKPSYPITVTPCVIITKPRINHDKSSLSRMQKTSSAQAQEWQRRKLHKAKHCCKQCVRACVRACAYRHARALVVCVCTCDGGAVVDMGGGITNMVSLVLCLYPISEVKLTNVVSCERYSRPIIKFNPRHRNPKSGPILFGASLPADHKARAADWCLCARERWALFKKLRCVPISFIHLIIAAAVSFIKSV</sequence>
<feature type="transmembrane region" description="Helical" evidence="1">
    <location>
        <begin position="216"/>
        <end position="235"/>
    </location>
</feature>
<keyword evidence="3" id="KW-1185">Reference proteome</keyword>
<reference evidence="2 3" key="1">
    <citation type="journal article" date="2019" name="Commun. Biol.">
        <title>The bagworm genome reveals a unique fibroin gene that provides high tensile strength.</title>
        <authorList>
            <person name="Kono N."/>
            <person name="Nakamura H."/>
            <person name="Ohtoshi R."/>
            <person name="Tomita M."/>
            <person name="Numata K."/>
            <person name="Arakawa K."/>
        </authorList>
    </citation>
    <scope>NUCLEOTIDE SEQUENCE [LARGE SCALE GENOMIC DNA]</scope>
</reference>